<reference evidence="1 2" key="1">
    <citation type="submission" date="2015-09" db="EMBL/GenBank/DDBJ databases">
        <title>Draft genome sequence of Thermus scotoductus strain K1 isolated from a geothermal spring in Nagorno-Karabakh, Armenia.</title>
        <authorList>
            <person name="Saghatelyan A."/>
            <person name="Poghosyan L."/>
            <person name="Panosyan H."/>
            <person name="Birkeland N.-K."/>
        </authorList>
    </citation>
    <scope>NUCLEOTIDE SEQUENCE [LARGE SCALE GENOMIC DNA]</scope>
    <source>
        <strain evidence="1 2">K1</strain>
    </source>
</reference>
<name>A0A0N1KPN6_THESC</name>
<evidence type="ECO:0000313" key="2">
    <source>
        <dbReference type="Proteomes" id="UP000053099"/>
    </source>
</evidence>
<accession>A0A0N1KPN6</accession>
<dbReference type="PATRIC" id="fig|37636.3.peg.264"/>
<dbReference type="AlphaFoldDB" id="A0A0N1KPN6"/>
<evidence type="ECO:0000313" key="1">
    <source>
        <dbReference type="EMBL" id="KPD31552.1"/>
    </source>
</evidence>
<protein>
    <submittedName>
        <fullName evidence="1">Uncharacterized protein</fullName>
    </submittedName>
</protein>
<dbReference type="Proteomes" id="UP000053099">
    <property type="component" value="Unassembled WGS sequence"/>
</dbReference>
<comment type="caution">
    <text evidence="1">The sequence shown here is derived from an EMBL/GenBank/DDBJ whole genome shotgun (WGS) entry which is preliminary data.</text>
</comment>
<sequence>MVRYKAELSHGEVEFTAETLEALAAEVREFRRALLRAEAEGSDRLAWAEHVKAPEEGARPSR</sequence>
<dbReference type="EMBL" id="LJJR01000014">
    <property type="protein sequence ID" value="KPD31552.1"/>
    <property type="molecule type" value="Genomic_DNA"/>
</dbReference>
<gene>
    <name evidence="1" type="ORF">AN926_06025</name>
</gene>
<organism evidence="1 2">
    <name type="scientific">Thermus scotoductus</name>
    <dbReference type="NCBI Taxonomy" id="37636"/>
    <lineage>
        <taxon>Bacteria</taxon>
        <taxon>Thermotogati</taxon>
        <taxon>Deinococcota</taxon>
        <taxon>Deinococci</taxon>
        <taxon>Thermales</taxon>
        <taxon>Thermaceae</taxon>
        <taxon>Thermus</taxon>
    </lineage>
</organism>
<proteinExistence type="predicted"/>